<evidence type="ECO:0000313" key="3">
    <source>
        <dbReference type="Proteomes" id="UP000051162"/>
    </source>
</evidence>
<sequence length="163" mass="18661">MKALAEQVLALETAQDQQVVRMMTLGKSLPEFTLLQTIPGIGGSTAIRLISELGDIRRFDTRQQLNSYVGLDTTEVDSGDHQSARHITKHGNPHARRILYWTVVLMLNPKMSNNHIRDAYEKRREASSKKKLIVRQMDRLIKTILYLIKTNQPYSYELAPQSK</sequence>
<proteinExistence type="predicted"/>
<accession>A0A0R1JT30</accession>
<feature type="domain" description="Transposase IS116/IS110/IS902 C-terminal" evidence="1">
    <location>
        <begin position="34"/>
        <end position="112"/>
    </location>
</feature>
<reference evidence="2 3" key="1">
    <citation type="journal article" date="2015" name="Genome Announc.">
        <title>Expanding the biotechnology potential of lactobacilli through comparative genomics of 213 strains and associated genera.</title>
        <authorList>
            <person name="Sun Z."/>
            <person name="Harris H.M."/>
            <person name="McCann A."/>
            <person name="Guo C."/>
            <person name="Argimon S."/>
            <person name="Zhang W."/>
            <person name="Yang X."/>
            <person name="Jeffery I.B."/>
            <person name="Cooney J.C."/>
            <person name="Kagawa T.F."/>
            <person name="Liu W."/>
            <person name="Song Y."/>
            <person name="Salvetti E."/>
            <person name="Wrobel A."/>
            <person name="Rasinkangas P."/>
            <person name="Parkhill J."/>
            <person name="Rea M.C."/>
            <person name="O'Sullivan O."/>
            <person name="Ritari J."/>
            <person name="Douillard F.P."/>
            <person name="Paul Ross R."/>
            <person name="Yang R."/>
            <person name="Briner A.E."/>
            <person name="Felis G.E."/>
            <person name="de Vos W.M."/>
            <person name="Barrangou R."/>
            <person name="Klaenhammer T.R."/>
            <person name="Caufield P.W."/>
            <person name="Cui Y."/>
            <person name="Zhang H."/>
            <person name="O'Toole P.W."/>
        </authorList>
    </citation>
    <scope>NUCLEOTIDE SEQUENCE [LARGE SCALE GENOMIC DNA]</scope>
    <source>
        <strain evidence="2 3">DSM 19117</strain>
    </source>
</reference>
<dbReference type="PANTHER" id="PTHR33055">
    <property type="entry name" value="TRANSPOSASE FOR INSERTION SEQUENCE ELEMENT IS1111A"/>
    <property type="match status" value="1"/>
</dbReference>
<gene>
    <name evidence="2" type="ORF">FD30_GL002247</name>
</gene>
<dbReference type="InterPro" id="IPR003346">
    <property type="entry name" value="Transposase_20"/>
</dbReference>
<keyword evidence="3" id="KW-1185">Reference proteome</keyword>
<evidence type="ECO:0000259" key="1">
    <source>
        <dbReference type="Pfam" id="PF02371"/>
    </source>
</evidence>
<organism evidence="2 3">
    <name type="scientific">Levilactobacillus namurensis DSM 19117</name>
    <dbReference type="NCBI Taxonomy" id="1423773"/>
    <lineage>
        <taxon>Bacteria</taxon>
        <taxon>Bacillati</taxon>
        <taxon>Bacillota</taxon>
        <taxon>Bacilli</taxon>
        <taxon>Lactobacillales</taxon>
        <taxon>Lactobacillaceae</taxon>
        <taxon>Levilactobacillus</taxon>
    </lineage>
</organism>
<dbReference type="GO" id="GO:0006313">
    <property type="term" value="P:DNA transposition"/>
    <property type="evidence" value="ECO:0007669"/>
    <property type="project" value="InterPro"/>
</dbReference>
<dbReference type="AlphaFoldDB" id="A0A0R1JT30"/>
<name>A0A0R1JT30_9LACO</name>
<comment type="caution">
    <text evidence="2">The sequence shown here is derived from an EMBL/GenBank/DDBJ whole genome shotgun (WGS) entry which is preliminary data.</text>
</comment>
<dbReference type="EMBL" id="AZDT01000049">
    <property type="protein sequence ID" value="KRK74431.1"/>
    <property type="molecule type" value="Genomic_DNA"/>
</dbReference>
<dbReference type="Proteomes" id="UP000051162">
    <property type="component" value="Unassembled WGS sequence"/>
</dbReference>
<dbReference type="GO" id="GO:0003677">
    <property type="term" value="F:DNA binding"/>
    <property type="evidence" value="ECO:0007669"/>
    <property type="project" value="InterPro"/>
</dbReference>
<evidence type="ECO:0000313" key="2">
    <source>
        <dbReference type="EMBL" id="KRK74431.1"/>
    </source>
</evidence>
<dbReference type="InterPro" id="IPR047650">
    <property type="entry name" value="Transpos_IS110"/>
</dbReference>
<dbReference type="PATRIC" id="fig|1423773.3.peg.2306"/>
<dbReference type="GO" id="GO:0004803">
    <property type="term" value="F:transposase activity"/>
    <property type="evidence" value="ECO:0007669"/>
    <property type="project" value="InterPro"/>
</dbReference>
<protein>
    <submittedName>
        <fullName evidence="2">Transposase, IS111A IS1328 IS1533 IS116 IS110 IS902</fullName>
    </submittedName>
</protein>
<dbReference type="Pfam" id="PF02371">
    <property type="entry name" value="Transposase_20"/>
    <property type="match status" value="1"/>
</dbReference>
<dbReference type="PANTHER" id="PTHR33055:SF13">
    <property type="entry name" value="TRANSPOSASE"/>
    <property type="match status" value="1"/>
</dbReference>